<feature type="region of interest" description="Disordered" evidence="1">
    <location>
        <begin position="233"/>
        <end position="253"/>
    </location>
</feature>
<keyword evidence="3" id="KW-1185">Reference proteome</keyword>
<dbReference type="STRING" id="4829.A0A168QSU8"/>
<name>A0A168QSU8_ABSGL</name>
<dbReference type="Proteomes" id="UP000078561">
    <property type="component" value="Unassembled WGS sequence"/>
</dbReference>
<feature type="compositionally biased region" description="Acidic residues" evidence="1">
    <location>
        <begin position="96"/>
        <end position="115"/>
    </location>
</feature>
<dbReference type="OMA" id="HAYQDYA"/>
<protein>
    <submittedName>
        <fullName evidence="2">Uncharacterized protein</fullName>
    </submittedName>
</protein>
<dbReference type="AlphaFoldDB" id="A0A168QSU8"/>
<dbReference type="EMBL" id="LT554468">
    <property type="protein sequence ID" value="SAM05487.1"/>
    <property type="molecule type" value="Genomic_DNA"/>
</dbReference>
<feature type="compositionally biased region" description="Low complexity" evidence="1">
    <location>
        <begin position="233"/>
        <end position="243"/>
    </location>
</feature>
<feature type="region of interest" description="Disordered" evidence="1">
    <location>
        <begin position="360"/>
        <end position="379"/>
    </location>
</feature>
<evidence type="ECO:0000313" key="3">
    <source>
        <dbReference type="Proteomes" id="UP000078561"/>
    </source>
</evidence>
<feature type="compositionally biased region" description="Pro residues" evidence="1">
    <location>
        <begin position="361"/>
        <end position="370"/>
    </location>
</feature>
<feature type="compositionally biased region" description="Acidic residues" evidence="1">
    <location>
        <begin position="42"/>
        <end position="61"/>
    </location>
</feature>
<sequence length="379" mass="42657">MSVDNLTLQHLSLSPSSSTPSITLTKEPVRSRKTRNRQYVPSDDEDDDEDDVDDDGSDDELYAGTKMNLPTGHRPSPSTSTTSTGKPHKKVTPLPSDDEDEDDDDLDDSDDDEEDASNKIRLGPSDKSLYRLQGVQSTSQLGNYPLKKASMIGQQRHSAGESNSLMPPVLSADYDDDDDECVLAQQQQKQQQAMDDAHRQSTNSGIFLTDGSQLQQWQYMQQYHQAQMAQFQHLHQQQQQPHPMKSHSSSHLRQQYALSGMELMAQLEHDKAEAKRQKPKLNPTNAKIEGLLAKLPEPGAHNISFQQQQQQQQHRARHGRSHSPSARASHIMMMPPQQQQQMMMAAGAYNMYGYPYNAVPPFYPPQPPRSQSPLSMNKQ</sequence>
<feature type="compositionally biased region" description="Low complexity" evidence="1">
    <location>
        <begin position="75"/>
        <end position="84"/>
    </location>
</feature>
<proteinExistence type="predicted"/>
<reference evidence="2" key="1">
    <citation type="submission" date="2016-04" db="EMBL/GenBank/DDBJ databases">
        <authorList>
            <person name="Evans L.H."/>
            <person name="Alamgir A."/>
            <person name="Owens N."/>
            <person name="Weber N.D."/>
            <person name="Virtaneva K."/>
            <person name="Barbian K."/>
            <person name="Babar A."/>
            <person name="Rosenke K."/>
        </authorList>
    </citation>
    <scope>NUCLEOTIDE SEQUENCE [LARGE SCALE GENOMIC DNA]</scope>
    <source>
        <strain evidence="2">CBS 101.48</strain>
    </source>
</reference>
<dbReference type="OrthoDB" id="2281978at2759"/>
<feature type="region of interest" description="Disordered" evidence="1">
    <location>
        <begin position="1"/>
        <end position="131"/>
    </location>
</feature>
<evidence type="ECO:0000313" key="2">
    <source>
        <dbReference type="EMBL" id="SAM05487.1"/>
    </source>
</evidence>
<feature type="compositionally biased region" description="Low complexity" evidence="1">
    <location>
        <begin position="1"/>
        <end position="25"/>
    </location>
</feature>
<accession>A0A168QSU8</accession>
<feature type="region of interest" description="Disordered" evidence="1">
    <location>
        <begin position="304"/>
        <end position="327"/>
    </location>
</feature>
<evidence type="ECO:0000256" key="1">
    <source>
        <dbReference type="SAM" id="MobiDB-lite"/>
    </source>
</evidence>
<organism evidence="2">
    <name type="scientific">Absidia glauca</name>
    <name type="common">Pin mould</name>
    <dbReference type="NCBI Taxonomy" id="4829"/>
    <lineage>
        <taxon>Eukaryota</taxon>
        <taxon>Fungi</taxon>
        <taxon>Fungi incertae sedis</taxon>
        <taxon>Mucoromycota</taxon>
        <taxon>Mucoromycotina</taxon>
        <taxon>Mucoromycetes</taxon>
        <taxon>Mucorales</taxon>
        <taxon>Cunninghamellaceae</taxon>
        <taxon>Absidia</taxon>
    </lineage>
</organism>
<gene>
    <name evidence="2" type="primary">ABSGL_11362.1 scaffold 12295</name>
</gene>
<dbReference type="InParanoid" id="A0A168QSU8"/>